<reference evidence="2" key="1">
    <citation type="journal article" date="2023" name="Science">
        <title>Genome structures resolve the early diversification of teleost fishes.</title>
        <authorList>
            <person name="Parey E."/>
            <person name="Louis A."/>
            <person name="Montfort J."/>
            <person name="Bouchez O."/>
            <person name="Roques C."/>
            <person name="Iampietro C."/>
            <person name="Lluch J."/>
            <person name="Castinel A."/>
            <person name="Donnadieu C."/>
            <person name="Desvignes T."/>
            <person name="Floi Bucao C."/>
            <person name="Jouanno E."/>
            <person name="Wen M."/>
            <person name="Mejri S."/>
            <person name="Dirks R."/>
            <person name="Jansen H."/>
            <person name="Henkel C."/>
            <person name="Chen W.J."/>
            <person name="Zahm M."/>
            <person name="Cabau C."/>
            <person name="Klopp C."/>
            <person name="Thompson A.W."/>
            <person name="Robinson-Rechavi M."/>
            <person name="Braasch I."/>
            <person name="Lecointre G."/>
            <person name="Bobe J."/>
            <person name="Postlethwait J.H."/>
            <person name="Berthelot C."/>
            <person name="Roest Crollius H."/>
            <person name="Guiguen Y."/>
        </authorList>
    </citation>
    <scope>NUCLEOTIDE SEQUENCE</scope>
    <source>
        <strain evidence="2">NC1722</strain>
    </source>
</reference>
<keyword evidence="3" id="KW-1185">Reference proteome</keyword>
<protein>
    <submittedName>
        <fullName evidence="2">Uncharacterized protein</fullName>
    </submittedName>
</protein>
<feature type="compositionally biased region" description="Low complexity" evidence="1">
    <location>
        <begin position="69"/>
        <end position="85"/>
    </location>
</feature>
<proteinExistence type="predicted"/>
<dbReference type="AlphaFoldDB" id="A0AAD7S163"/>
<evidence type="ECO:0000256" key="1">
    <source>
        <dbReference type="SAM" id="MobiDB-lite"/>
    </source>
</evidence>
<feature type="region of interest" description="Disordered" evidence="1">
    <location>
        <begin position="1"/>
        <end position="30"/>
    </location>
</feature>
<name>A0AAD7S163_9TELE</name>
<feature type="region of interest" description="Disordered" evidence="1">
    <location>
        <begin position="69"/>
        <end position="112"/>
    </location>
</feature>
<comment type="caution">
    <text evidence="2">The sequence shown here is derived from an EMBL/GenBank/DDBJ whole genome shotgun (WGS) entry which is preliminary data.</text>
</comment>
<dbReference type="EMBL" id="JAINUG010000130">
    <property type="protein sequence ID" value="KAJ8394008.1"/>
    <property type="molecule type" value="Genomic_DNA"/>
</dbReference>
<dbReference type="Proteomes" id="UP001221898">
    <property type="component" value="Unassembled WGS sequence"/>
</dbReference>
<gene>
    <name evidence="2" type="ORF">AAFF_G00053520</name>
</gene>
<organism evidence="2 3">
    <name type="scientific">Aldrovandia affinis</name>
    <dbReference type="NCBI Taxonomy" id="143900"/>
    <lineage>
        <taxon>Eukaryota</taxon>
        <taxon>Metazoa</taxon>
        <taxon>Chordata</taxon>
        <taxon>Craniata</taxon>
        <taxon>Vertebrata</taxon>
        <taxon>Euteleostomi</taxon>
        <taxon>Actinopterygii</taxon>
        <taxon>Neopterygii</taxon>
        <taxon>Teleostei</taxon>
        <taxon>Notacanthiformes</taxon>
        <taxon>Halosauridae</taxon>
        <taxon>Aldrovandia</taxon>
    </lineage>
</organism>
<evidence type="ECO:0000313" key="3">
    <source>
        <dbReference type="Proteomes" id="UP001221898"/>
    </source>
</evidence>
<evidence type="ECO:0000313" key="2">
    <source>
        <dbReference type="EMBL" id="KAJ8394008.1"/>
    </source>
</evidence>
<sequence length="112" mass="12043">MSGHAQPALGPVRRLRRELPSAGPFSSQARRCGAPHWERLLLNVPQRAAGLAFPPVTAVRCGAVRSYQPLQPASPRSQPASQPRLALRGLHPGSRRGVTAPEIRLSSCDPMP</sequence>
<accession>A0AAD7S163</accession>